<keyword evidence="2" id="KW-0472">Membrane</keyword>
<dbReference type="EMBL" id="BMMP01000003">
    <property type="protein sequence ID" value="GGO45111.1"/>
    <property type="molecule type" value="Genomic_DNA"/>
</dbReference>
<comment type="caution">
    <text evidence="3">The sequence shown here is derived from an EMBL/GenBank/DDBJ whole genome shotgun (WGS) entry which is preliminary data.</text>
</comment>
<proteinExistence type="predicted"/>
<protein>
    <recommendedName>
        <fullName evidence="5">Serine/threonine protein kinase</fullName>
    </recommendedName>
</protein>
<feature type="compositionally biased region" description="Basic residues" evidence="1">
    <location>
        <begin position="83"/>
        <end position="95"/>
    </location>
</feature>
<feature type="compositionally biased region" description="Low complexity" evidence="1">
    <location>
        <begin position="27"/>
        <end position="39"/>
    </location>
</feature>
<sequence length="269" mass="27760">MTQPPEDRYGSPRYGAPPPRHVPGRPPGQFQPGQAPTPGLGYWDSPEQLPPLPEPGWQSSPQTSPYGYGNRYEEEPPESGRGAPRRGPRRAPRSRTKRMVLILGVFVVLLIAASGAYLLVGGLGRGGSGGANAQGDAPPAQGKASERPGDGKPDGAQGDGSPGTPEPGAGGKDFVGKWQSGGGEALTIGRAERGKAAGKSAVSYDRPGRLSTCTGVGEARESGKTFRLALKCPNGKARSDLGGDAVRSGKKLTVEWDGGSRQTFAGKGP</sequence>
<dbReference type="Proteomes" id="UP000631535">
    <property type="component" value="Unassembled WGS sequence"/>
</dbReference>
<name>A0ABQ2LZM6_9ACTN</name>
<gene>
    <name evidence="3" type="ORF">GCM10012287_12220</name>
</gene>
<feature type="compositionally biased region" description="Basic and acidic residues" evidence="1">
    <location>
        <begin position="1"/>
        <end position="10"/>
    </location>
</feature>
<feature type="compositionally biased region" description="Basic and acidic residues" evidence="1">
    <location>
        <begin position="144"/>
        <end position="153"/>
    </location>
</feature>
<evidence type="ECO:0000313" key="4">
    <source>
        <dbReference type="Proteomes" id="UP000631535"/>
    </source>
</evidence>
<evidence type="ECO:0008006" key="5">
    <source>
        <dbReference type="Google" id="ProtNLM"/>
    </source>
</evidence>
<keyword evidence="2" id="KW-0812">Transmembrane</keyword>
<feature type="transmembrane region" description="Helical" evidence="2">
    <location>
        <begin position="99"/>
        <end position="120"/>
    </location>
</feature>
<keyword evidence="4" id="KW-1185">Reference proteome</keyword>
<feature type="compositionally biased region" description="Pro residues" evidence="1">
    <location>
        <begin position="15"/>
        <end position="26"/>
    </location>
</feature>
<feature type="region of interest" description="Disordered" evidence="1">
    <location>
        <begin position="1"/>
        <end position="95"/>
    </location>
</feature>
<evidence type="ECO:0000256" key="1">
    <source>
        <dbReference type="SAM" id="MobiDB-lite"/>
    </source>
</evidence>
<keyword evidence="2" id="KW-1133">Transmembrane helix</keyword>
<evidence type="ECO:0000313" key="3">
    <source>
        <dbReference type="EMBL" id="GGO45111.1"/>
    </source>
</evidence>
<accession>A0ABQ2LZM6</accession>
<feature type="compositionally biased region" description="Gly residues" evidence="1">
    <location>
        <begin position="168"/>
        <end position="182"/>
    </location>
</feature>
<evidence type="ECO:0000256" key="2">
    <source>
        <dbReference type="SAM" id="Phobius"/>
    </source>
</evidence>
<reference evidence="4" key="1">
    <citation type="journal article" date="2019" name="Int. J. Syst. Evol. Microbiol.">
        <title>The Global Catalogue of Microorganisms (GCM) 10K type strain sequencing project: providing services to taxonomists for standard genome sequencing and annotation.</title>
        <authorList>
            <consortium name="The Broad Institute Genomics Platform"/>
            <consortium name="The Broad Institute Genome Sequencing Center for Infectious Disease"/>
            <person name="Wu L."/>
            <person name="Ma J."/>
        </authorList>
    </citation>
    <scope>NUCLEOTIDE SEQUENCE [LARGE SCALE GENOMIC DNA]</scope>
    <source>
        <strain evidence="4">CGMCC 4.7178</strain>
    </source>
</reference>
<organism evidence="3 4">
    <name type="scientific">Streptomyces daqingensis</name>
    <dbReference type="NCBI Taxonomy" id="1472640"/>
    <lineage>
        <taxon>Bacteria</taxon>
        <taxon>Bacillati</taxon>
        <taxon>Actinomycetota</taxon>
        <taxon>Actinomycetes</taxon>
        <taxon>Kitasatosporales</taxon>
        <taxon>Streptomycetaceae</taxon>
        <taxon>Streptomyces</taxon>
    </lineage>
</organism>
<feature type="region of interest" description="Disordered" evidence="1">
    <location>
        <begin position="128"/>
        <end position="182"/>
    </location>
</feature>